<organism evidence="4 5">
    <name type="scientific">Chrysophaeum taylorii</name>
    <dbReference type="NCBI Taxonomy" id="2483200"/>
    <lineage>
        <taxon>Eukaryota</taxon>
        <taxon>Sar</taxon>
        <taxon>Stramenopiles</taxon>
        <taxon>Ochrophyta</taxon>
        <taxon>Pelagophyceae</taxon>
        <taxon>Pelagomonadales</taxon>
        <taxon>Pelagomonadaceae</taxon>
        <taxon>Chrysophaeum</taxon>
    </lineage>
</organism>
<evidence type="ECO:0000256" key="2">
    <source>
        <dbReference type="ARBA" id="ARBA00022801"/>
    </source>
</evidence>
<feature type="domain" description="AB hydrolase-1" evidence="3">
    <location>
        <begin position="11"/>
        <end position="225"/>
    </location>
</feature>
<gene>
    <name evidence="4" type="ORF">CTAYLR_005320</name>
</gene>
<evidence type="ECO:0000313" key="4">
    <source>
        <dbReference type="EMBL" id="KAJ8608938.1"/>
    </source>
</evidence>
<dbReference type="Pfam" id="PF12697">
    <property type="entry name" value="Abhydrolase_6"/>
    <property type="match status" value="1"/>
</dbReference>
<comment type="similarity">
    <text evidence="1">Belongs to the AB hydrolase superfamily.</text>
</comment>
<dbReference type="Gene3D" id="3.40.50.1820">
    <property type="entry name" value="alpha/beta hydrolase"/>
    <property type="match status" value="1"/>
</dbReference>
<dbReference type="PANTHER" id="PTHR46118">
    <property type="entry name" value="PROTEIN ABHD11"/>
    <property type="match status" value="1"/>
</dbReference>
<dbReference type="GO" id="GO:0016787">
    <property type="term" value="F:hydrolase activity"/>
    <property type="evidence" value="ECO:0007669"/>
    <property type="project" value="UniProtKB-KW"/>
</dbReference>
<evidence type="ECO:0000256" key="1">
    <source>
        <dbReference type="ARBA" id="ARBA00008645"/>
    </source>
</evidence>
<keyword evidence="2" id="KW-0378">Hydrolase</keyword>
<dbReference type="AlphaFoldDB" id="A0AAD7UKM9"/>
<proteinExistence type="inferred from homology"/>
<keyword evidence="5" id="KW-1185">Reference proteome</keyword>
<dbReference type="SUPFAM" id="SSF53474">
    <property type="entry name" value="alpha/beta-Hydrolases"/>
    <property type="match status" value="1"/>
</dbReference>
<dbReference type="InterPro" id="IPR029058">
    <property type="entry name" value="AB_hydrolase_fold"/>
</dbReference>
<reference evidence="4" key="1">
    <citation type="submission" date="2023-01" db="EMBL/GenBank/DDBJ databases">
        <title>Metagenome sequencing of chrysophaentin producing Chrysophaeum taylorii.</title>
        <authorList>
            <person name="Davison J."/>
            <person name="Bewley C."/>
        </authorList>
    </citation>
    <scope>NUCLEOTIDE SEQUENCE</scope>
    <source>
        <strain evidence="4">NIES-1699</strain>
    </source>
</reference>
<evidence type="ECO:0000259" key="3">
    <source>
        <dbReference type="Pfam" id="PF12697"/>
    </source>
</evidence>
<name>A0AAD7UKM9_9STRA</name>
<comment type="caution">
    <text evidence="4">The sequence shown here is derived from an EMBL/GenBank/DDBJ whole genome shotgun (WGS) entry which is preliminary data.</text>
</comment>
<feature type="non-terminal residue" evidence="4">
    <location>
        <position position="239"/>
    </location>
</feature>
<accession>A0AAD7UKM9</accession>
<dbReference type="EMBL" id="JAQMWT010000157">
    <property type="protein sequence ID" value="KAJ8608938.1"/>
    <property type="molecule type" value="Genomic_DNA"/>
</dbReference>
<dbReference type="PANTHER" id="PTHR46118:SF4">
    <property type="entry name" value="PROTEIN ABHD11"/>
    <property type="match status" value="1"/>
</dbReference>
<evidence type="ECO:0000313" key="5">
    <source>
        <dbReference type="Proteomes" id="UP001230188"/>
    </source>
</evidence>
<protein>
    <recommendedName>
        <fullName evidence="3">AB hydrolase-1 domain-containing protein</fullName>
    </recommendedName>
</protein>
<dbReference type="Proteomes" id="UP001230188">
    <property type="component" value="Unassembled WGS sequence"/>
</dbReference>
<sequence>DRRLRAARTRGIRTRRPAGFTPEALARDVIRAVEEHGVKNPWILVGHSMGGRVAMRVAAIAAESDRPLLAACIVEDMDAIPRTYGNIEESRPFDRSFASWSEARDALVARGYDLPRVESWRGVRVRHLVDGTWWSDINPEAQNLARDRILGSNDGDVAWQTLSRYEDTLPFGVSLWVAGDRGTACDWDGPGGILDLKRRLPRASIVKFENADHSIHNTARPEFVRELVSIINAASRKNA</sequence>
<dbReference type="InterPro" id="IPR000073">
    <property type="entry name" value="AB_hydrolase_1"/>
</dbReference>